<keyword evidence="2" id="KW-1185">Reference proteome</keyword>
<gene>
    <name evidence="1" type="ORF">PanWU01x14_201060</name>
</gene>
<protein>
    <submittedName>
        <fullName evidence="1">Uncharacterized protein</fullName>
    </submittedName>
</protein>
<dbReference type="Proteomes" id="UP000237105">
    <property type="component" value="Unassembled WGS sequence"/>
</dbReference>
<dbReference type="AlphaFoldDB" id="A0A2P5BXN7"/>
<name>A0A2P5BXN7_PARAD</name>
<sequence length="78" mass="8558">MSDLPPPLATIPSPALANVLARVKELSKTNPMPSIPPCFHVRRNRSSPAKIPPLTSKWNLVSPSPINSKYLLVKIHLL</sequence>
<evidence type="ECO:0000313" key="2">
    <source>
        <dbReference type="Proteomes" id="UP000237105"/>
    </source>
</evidence>
<proteinExistence type="predicted"/>
<reference evidence="2" key="1">
    <citation type="submission" date="2016-06" db="EMBL/GenBank/DDBJ databases">
        <title>Parallel loss of symbiosis genes in relatives of nitrogen-fixing non-legume Parasponia.</title>
        <authorList>
            <person name="Van Velzen R."/>
            <person name="Holmer R."/>
            <person name="Bu F."/>
            <person name="Rutten L."/>
            <person name="Van Zeijl A."/>
            <person name="Liu W."/>
            <person name="Santuari L."/>
            <person name="Cao Q."/>
            <person name="Sharma T."/>
            <person name="Shen D."/>
            <person name="Roswanjaya Y."/>
            <person name="Wardhani T."/>
            <person name="Kalhor M.S."/>
            <person name="Jansen J."/>
            <person name="Van den Hoogen J."/>
            <person name="Gungor B."/>
            <person name="Hartog M."/>
            <person name="Hontelez J."/>
            <person name="Verver J."/>
            <person name="Yang W.-C."/>
            <person name="Schijlen E."/>
            <person name="Repin R."/>
            <person name="Schilthuizen M."/>
            <person name="Schranz E."/>
            <person name="Heidstra R."/>
            <person name="Miyata K."/>
            <person name="Fedorova E."/>
            <person name="Kohlen W."/>
            <person name="Bisseling T."/>
            <person name="Smit S."/>
            <person name="Geurts R."/>
        </authorList>
    </citation>
    <scope>NUCLEOTIDE SEQUENCE [LARGE SCALE GENOMIC DNA]</scope>
    <source>
        <strain evidence="2">cv. WU1-14</strain>
    </source>
</reference>
<accession>A0A2P5BXN7</accession>
<organism evidence="1 2">
    <name type="scientific">Parasponia andersonii</name>
    <name type="common">Sponia andersonii</name>
    <dbReference type="NCBI Taxonomy" id="3476"/>
    <lineage>
        <taxon>Eukaryota</taxon>
        <taxon>Viridiplantae</taxon>
        <taxon>Streptophyta</taxon>
        <taxon>Embryophyta</taxon>
        <taxon>Tracheophyta</taxon>
        <taxon>Spermatophyta</taxon>
        <taxon>Magnoliopsida</taxon>
        <taxon>eudicotyledons</taxon>
        <taxon>Gunneridae</taxon>
        <taxon>Pentapetalae</taxon>
        <taxon>rosids</taxon>
        <taxon>fabids</taxon>
        <taxon>Rosales</taxon>
        <taxon>Cannabaceae</taxon>
        <taxon>Parasponia</taxon>
    </lineage>
</organism>
<evidence type="ECO:0000313" key="1">
    <source>
        <dbReference type="EMBL" id="PON53548.1"/>
    </source>
</evidence>
<dbReference type="EMBL" id="JXTB01000205">
    <property type="protein sequence ID" value="PON53548.1"/>
    <property type="molecule type" value="Genomic_DNA"/>
</dbReference>
<comment type="caution">
    <text evidence="1">The sequence shown here is derived from an EMBL/GenBank/DDBJ whole genome shotgun (WGS) entry which is preliminary data.</text>
</comment>